<proteinExistence type="predicted"/>
<evidence type="ECO:0000313" key="1">
    <source>
        <dbReference type="EMBL" id="GAV91020.1"/>
    </source>
</evidence>
<reference evidence="2" key="1">
    <citation type="submission" date="2016-04" db="EMBL/GenBank/DDBJ databases">
        <title>Cephalotus genome sequencing.</title>
        <authorList>
            <person name="Fukushima K."/>
            <person name="Hasebe M."/>
            <person name="Fang X."/>
        </authorList>
    </citation>
    <scope>NUCLEOTIDE SEQUENCE [LARGE SCALE GENOMIC DNA]</scope>
    <source>
        <strain evidence="2">cv. St1</strain>
    </source>
</reference>
<keyword evidence="2" id="KW-1185">Reference proteome</keyword>
<evidence type="ECO:0000313" key="2">
    <source>
        <dbReference type="Proteomes" id="UP000187406"/>
    </source>
</evidence>
<dbReference type="STRING" id="3775.A0A1Q3DEU8"/>
<accession>A0A1Q3DEU8</accession>
<dbReference type="AlphaFoldDB" id="A0A1Q3DEU8"/>
<dbReference type="EMBL" id="BDDD01006862">
    <property type="protein sequence ID" value="GAV91020.1"/>
    <property type="molecule type" value="Genomic_DNA"/>
</dbReference>
<sequence>MSLTKHASLSSLSQSKKRTSLSLSLFPLSKQKTHQPLSLFSLSLPRPPIPATASQSVTSSLPHEHFLQKNPTPIGFSLSHPTSLISLYSDFVTGDCYNKVGAFCWLSLAICIVELLICIKFGHGL</sequence>
<dbReference type="Proteomes" id="UP000187406">
    <property type="component" value="Unassembled WGS sequence"/>
</dbReference>
<gene>
    <name evidence="1" type="ORF">CFOL_v3_34420</name>
</gene>
<protein>
    <submittedName>
        <fullName evidence="1">Uncharacterized protein</fullName>
    </submittedName>
</protein>
<comment type="caution">
    <text evidence="1">The sequence shown here is derived from an EMBL/GenBank/DDBJ whole genome shotgun (WGS) entry which is preliminary data.</text>
</comment>
<name>A0A1Q3DEU8_CEPFO</name>
<organism evidence="1 2">
    <name type="scientific">Cephalotus follicularis</name>
    <name type="common">Albany pitcher plant</name>
    <dbReference type="NCBI Taxonomy" id="3775"/>
    <lineage>
        <taxon>Eukaryota</taxon>
        <taxon>Viridiplantae</taxon>
        <taxon>Streptophyta</taxon>
        <taxon>Embryophyta</taxon>
        <taxon>Tracheophyta</taxon>
        <taxon>Spermatophyta</taxon>
        <taxon>Magnoliopsida</taxon>
        <taxon>eudicotyledons</taxon>
        <taxon>Gunneridae</taxon>
        <taxon>Pentapetalae</taxon>
        <taxon>rosids</taxon>
        <taxon>fabids</taxon>
        <taxon>Oxalidales</taxon>
        <taxon>Cephalotaceae</taxon>
        <taxon>Cephalotus</taxon>
    </lineage>
</organism>
<dbReference type="InParanoid" id="A0A1Q3DEU8"/>